<name>A0A7G9L8E8_9FLAO</name>
<keyword evidence="3" id="KW-1185">Reference proteome</keyword>
<organism evidence="2 3">
    <name type="scientific">Polaribacter pectinis</name>
    <dbReference type="NCBI Taxonomy" id="2738844"/>
    <lineage>
        <taxon>Bacteria</taxon>
        <taxon>Pseudomonadati</taxon>
        <taxon>Bacteroidota</taxon>
        <taxon>Flavobacteriia</taxon>
        <taxon>Flavobacteriales</taxon>
        <taxon>Flavobacteriaceae</taxon>
    </lineage>
</organism>
<dbReference type="RefSeq" id="WP_187481817.1">
    <property type="nucleotide sequence ID" value="NZ_CP060695.1"/>
</dbReference>
<dbReference type="InterPro" id="IPR043129">
    <property type="entry name" value="ATPase_NBD"/>
</dbReference>
<proteinExistence type="predicted"/>
<dbReference type="KEGG" id="ppec:H9W90_11940"/>
<accession>A0A7G9L8E8</accession>
<dbReference type="Proteomes" id="UP000515808">
    <property type="component" value="Chromosome"/>
</dbReference>
<feature type="domain" description="Ppx/GppA phosphatase N-terminal" evidence="1">
    <location>
        <begin position="81"/>
        <end position="223"/>
    </location>
</feature>
<dbReference type="SUPFAM" id="SSF53067">
    <property type="entry name" value="Actin-like ATPase domain"/>
    <property type="match status" value="1"/>
</dbReference>
<sequence>MDIQYSRDRYIVILELSSTAIKILKLQPKIIDKKLNRHEINRYKSFTIGAVIKKYIENNTLNIDLYKKHILPIIIKELNSITRLQPQAIRILATGYYRSVTNTNSLLKVIENSFPKYVKDKGIVLEILTPDEESYLSYLSWEKTYLFKENVLNENNLKLNIDVGGGSTEITLFNKPPFKNTISLEVGVDYYMNDILTIEYLDSTTIWYHLIEAKKNIKHHLNEKIIIPNEKIKFAICTGSTLILDREDEINNQILTFNTALGNTIFSTEKELSERIEWKGRKQININNNERKIFRKLFGLIILNEILKHFNVDYSYNNLANLRIGAYHQTKEYLMQLHGYKI</sequence>
<evidence type="ECO:0000313" key="3">
    <source>
        <dbReference type="Proteomes" id="UP000515808"/>
    </source>
</evidence>
<reference evidence="2 3" key="1">
    <citation type="submission" date="2020-08" db="EMBL/GenBank/DDBJ databases">
        <title>Polaribacter sp. L12M9 isolated from gut of the Korean scallop.</title>
        <authorList>
            <person name="Jeong Y.S."/>
        </authorList>
    </citation>
    <scope>NUCLEOTIDE SEQUENCE [LARGE SCALE GENOMIC DNA]</scope>
    <source>
        <strain evidence="2 3">L12M9</strain>
    </source>
</reference>
<dbReference type="EMBL" id="CP060695">
    <property type="protein sequence ID" value="QNM84897.1"/>
    <property type="molecule type" value="Genomic_DNA"/>
</dbReference>
<dbReference type="Gene3D" id="3.30.420.150">
    <property type="entry name" value="Exopolyphosphatase. Domain 2"/>
    <property type="match status" value="1"/>
</dbReference>
<evidence type="ECO:0000313" key="2">
    <source>
        <dbReference type="EMBL" id="QNM84897.1"/>
    </source>
</evidence>
<dbReference type="Gene3D" id="3.30.420.40">
    <property type="match status" value="1"/>
</dbReference>
<dbReference type="Pfam" id="PF02541">
    <property type="entry name" value="Ppx-GppA"/>
    <property type="match status" value="1"/>
</dbReference>
<protein>
    <recommendedName>
        <fullName evidence="1">Ppx/GppA phosphatase N-terminal domain-containing protein</fullName>
    </recommendedName>
</protein>
<dbReference type="InterPro" id="IPR003695">
    <property type="entry name" value="Ppx_GppA_N"/>
</dbReference>
<evidence type="ECO:0000259" key="1">
    <source>
        <dbReference type="Pfam" id="PF02541"/>
    </source>
</evidence>
<gene>
    <name evidence="2" type="ORF">H9W90_11940</name>
</gene>
<dbReference type="AlphaFoldDB" id="A0A7G9L8E8"/>